<dbReference type="InterPro" id="IPR036271">
    <property type="entry name" value="Tet_transcr_reg_TetR-rel_C_sf"/>
</dbReference>
<dbReference type="Pfam" id="PF14246">
    <property type="entry name" value="TetR_C_7"/>
    <property type="match status" value="1"/>
</dbReference>
<keyword evidence="4" id="KW-0804">Transcription</keyword>
<evidence type="ECO:0000256" key="2">
    <source>
        <dbReference type="ARBA" id="ARBA00023015"/>
    </source>
</evidence>
<feature type="domain" description="HTH tetR-type" evidence="6">
    <location>
        <begin position="11"/>
        <end position="71"/>
    </location>
</feature>
<dbReference type="RefSeq" id="WP_285233089.1">
    <property type="nucleotide sequence ID" value="NZ_CP116346.1"/>
</dbReference>
<dbReference type="Gene3D" id="1.10.357.10">
    <property type="entry name" value="Tetracycline Repressor, domain 2"/>
    <property type="match status" value="1"/>
</dbReference>
<dbReference type="Gene3D" id="1.10.10.60">
    <property type="entry name" value="Homeodomain-like"/>
    <property type="match status" value="1"/>
</dbReference>
<dbReference type="PRINTS" id="PR00455">
    <property type="entry name" value="HTHTETR"/>
</dbReference>
<reference evidence="7" key="1">
    <citation type="submission" date="2023-01" db="EMBL/GenBank/DDBJ databases">
        <title>Whole genome sequence of Paucibacter sp. S2-9 isolated from pond sediment.</title>
        <authorList>
            <person name="Jung J.Y."/>
        </authorList>
    </citation>
    <scope>NUCLEOTIDE SEQUENCE</scope>
    <source>
        <strain evidence="7">S2-9</strain>
    </source>
</reference>
<dbReference type="InterPro" id="IPR050109">
    <property type="entry name" value="HTH-type_TetR-like_transc_reg"/>
</dbReference>
<accession>A0AA95NB75</accession>
<dbReference type="PROSITE" id="PS50977">
    <property type="entry name" value="HTH_TETR_2"/>
    <property type="match status" value="1"/>
</dbReference>
<dbReference type="GO" id="GO:0000976">
    <property type="term" value="F:transcription cis-regulatory region binding"/>
    <property type="evidence" value="ECO:0007669"/>
    <property type="project" value="TreeGrafter"/>
</dbReference>
<dbReference type="PANTHER" id="PTHR30055">
    <property type="entry name" value="HTH-TYPE TRANSCRIPTIONAL REGULATOR RUTR"/>
    <property type="match status" value="1"/>
</dbReference>
<dbReference type="PROSITE" id="PS01081">
    <property type="entry name" value="HTH_TETR_1"/>
    <property type="match status" value="1"/>
</dbReference>
<dbReference type="InterPro" id="IPR001647">
    <property type="entry name" value="HTH_TetR"/>
</dbReference>
<dbReference type="Pfam" id="PF00440">
    <property type="entry name" value="TetR_N"/>
    <property type="match status" value="1"/>
</dbReference>
<dbReference type="InterPro" id="IPR009057">
    <property type="entry name" value="Homeodomain-like_sf"/>
</dbReference>
<dbReference type="InterPro" id="IPR023772">
    <property type="entry name" value="DNA-bd_HTH_TetR-type_CS"/>
</dbReference>
<gene>
    <name evidence="7" type="ORF">PFX98_24545</name>
</gene>
<feature type="DNA-binding region" description="H-T-H motif" evidence="5">
    <location>
        <begin position="34"/>
        <end position="53"/>
    </location>
</feature>
<keyword evidence="3 5" id="KW-0238">DNA-binding</keyword>
<evidence type="ECO:0000259" key="6">
    <source>
        <dbReference type="PROSITE" id="PS50977"/>
    </source>
</evidence>
<organism evidence="7 8">
    <name type="scientific">Paucibacter sediminis</name>
    <dbReference type="NCBI Taxonomy" id="3019553"/>
    <lineage>
        <taxon>Bacteria</taxon>
        <taxon>Pseudomonadati</taxon>
        <taxon>Pseudomonadota</taxon>
        <taxon>Betaproteobacteria</taxon>
        <taxon>Burkholderiales</taxon>
        <taxon>Sphaerotilaceae</taxon>
        <taxon>Roseateles</taxon>
    </lineage>
</organism>
<dbReference type="AlphaFoldDB" id="A0AA95NB75"/>
<evidence type="ECO:0000256" key="1">
    <source>
        <dbReference type="ARBA" id="ARBA00022491"/>
    </source>
</evidence>
<keyword evidence="1" id="KW-0678">Repressor</keyword>
<dbReference type="GO" id="GO:0003700">
    <property type="term" value="F:DNA-binding transcription factor activity"/>
    <property type="evidence" value="ECO:0007669"/>
    <property type="project" value="TreeGrafter"/>
</dbReference>
<evidence type="ECO:0000256" key="4">
    <source>
        <dbReference type="ARBA" id="ARBA00023163"/>
    </source>
</evidence>
<dbReference type="FunFam" id="1.10.10.60:FF:000141">
    <property type="entry name" value="TetR family transcriptional regulator"/>
    <property type="match status" value="1"/>
</dbReference>
<dbReference type="KEGG" id="pais:PFX98_24545"/>
<dbReference type="SUPFAM" id="SSF46689">
    <property type="entry name" value="Homeodomain-like"/>
    <property type="match status" value="1"/>
</dbReference>
<proteinExistence type="predicted"/>
<evidence type="ECO:0000313" key="8">
    <source>
        <dbReference type="Proteomes" id="UP001177769"/>
    </source>
</evidence>
<evidence type="ECO:0000256" key="5">
    <source>
        <dbReference type="PROSITE-ProRule" id="PRU00335"/>
    </source>
</evidence>
<name>A0AA95NB75_9BURK</name>
<evidence type="ECO:0000313" key="7">
    <source>
        <dbReference type="EMBL" id="WIT12000.1"/>
    </source>
</evidence>
<protein>
    <submittedName>
        <fullName evidence="7">TetR/AcrR family transcriptional regulator</fullName>
    </submittedName>
</protein>
<dbReference type="EMBL" id="CP116346">
    <property type="protein sequence ID" value="WIT12000.1"/>
    <property type="molecule type" value="Genomic_DNA"/>
</dbReference>
<dbReference type="InterPro" id="IPR039536">
    <property type="entry name" value="TetR_C_Proteobacteria"/>
</dbReference>
<keyword evidence="8" id="KW-1185">Reference proteome</keyword>
<dbReference type="SUPFAM" id="SSF48498">
    <property type="entry name" value="Tetracyclin repressor-like, C-terminal domain"/>
    <property type="match status" value="1"/>
</dbReference>
<dbReference type="PANTHER" id="PTHR30055:SF224">
    <property type="entry name" value="TRANSCRIPTIONAL REGULATOR TETR FAMILY"/>
    <property type="match status" value="1"/>
</dbReference>
<dbReference type="Proteomes" id="UP001177769">
    <property type="component" value="Chromosome"/>
</dbReference>
<evidence type="ECO:0000256" key="3">
    <source>
        <dbReference type="ARBA" id="ARBA00023125"/>
    </source>
</evidence>
<keyword evidence="2" id="KW-0805">Transcription regulation</keyword>
<sequence length="209" mass="23384">MSAATAPRLTDRKREAIVQAALAEFREHGFAGTSMDRVAAAAEVSKRTVYNHFPSKEDLFAEILLQLWQRSKALRPQLYRADEPLRDQLLDILGEKLKLMTDASFMDLVRVAVAEMLHTPERAQAMVARLGEKEAGLAHWIAAAQADGRLRPVDAPYAAQQLQGMLKAFAFWPQLAMGQPPLGKAQQRQVLADSVDMFLRFYEPMPGPR</sequence>